<organism evidence="1 2">
    <name type="scientific">candidate division WOR-3 bacterium 4484_18</name>
    <dbReference type="NCBI Taxonomy" id="2020626"/>
    <lineage>
        <taxon>Bacteria</taxon>
        <taxon>Bacteria division WOR-3</taxon>
    </lineage>
</organism>
<evidence type="ECO:0000313" key="2">
    <source>
        <dbReference type="Proteomes" id="UP000216312"/>
    </source>
</evidence>
<dbReference type="EMBL" id="NMUJ01000059">
    <property type="protein sequence ID" value="OYV02705.1"/>
    <property type="molecule type" value="Genomic_DNA"/>
</dbReference>
<comment type="caution">
    <text evidence="1">The sequence shown here is derived from an EMBL/GenBank/DDBJ whole genome shotgun (WGS) entry which is preliminary data.</text>
</comment>
<name>A0A257LSP8_UNCW3</name>
<dbReference type="Proteomes" id="UP000216312">
    <property type="component" value="Unassembled WGS sequence"/>
</dbReference>
<accession>A0A257LSP8</accession>
<evidence type="ECO:0000313" key="1">
    <source>
        <dbReference type="EMBL" id="OYV02705.1"/>
    </source>
</evidence>
<dbReference type="AlphaFoldDB" id="A0A257LSP8"/>
<gene>
    <name evidence="1" type="ORF">CGW93_04165</name>
</gene>
<protein>
    <submittedName>
        <fullName evidence="1">Uncharacterized protein</fullName>
    </submittedName>
</protein>
<sequence>MWSFMLIILCSLPQPIWPLGDGQPLLIHTRTDGEYELVTELGVNYIVLDDRSVVATCTADKMQLLTQYGMEYMVLTRQQAFRLIQVTNQLKQQYPAVVWIDYPPYAEPGDEIDVTVHFSVNVPPNVDTIGIILYKRATRGGWEFDFVLWRDVGVPSPPCVLDTSVTLTYSLPDTFEYVHEYVLGIGYGDYWTWYAVGAVQAGC</sequence>
<reference evidence="2" key="1">
    <citation type="submission" date="2017-07" db="EMBL/GenBank/DDBJ databases">
        <title>Novel pathways for hydrocarbon cycling and metabolic interdependencies in hydrothermal sediment communities.</title>
        <authorList>
            <person name="Dombrowski N."/>
            <person name="Seitz K."/>
            <person name="Teske A."/>
            <person name="Baker B."/>
        </authorList>
    </citation>
    <scope>NUCLEOTIDE SEQUENCE [LARGE SCALE GENOMIC DNA]</scope>
</reference>
<proteinExistence type="predicted"/>